<organism evidence="2 3">
    <name type="scientific">Daedalea quercina L-15889</name>
    <dbReference type="NCBI Taxonomy" id="1314783"/>
    <lineage>
        <taxon>Eukaryota</taxon>
        <taxon>Fungi</taxon>
        <taxon>Dikarya</taxon>
        <taxon>Basidiomycota</taxon>
        <taxon>Agaricomycotina</taxon>
        <taxon>Agaricomycetes</taxon>
        <taxon>Polyporales</taxon>
        <taxon>Fomitopsis</taxon>
    </lineage>
</organism>
<reference evidence="2 3" key="1">
    <citation type="journal article" date="2016" name="Mol. Biol. Evol.">
        <title>Comparative Genomics of Early-Diverging Mushroom-Forming Fungi Provides Insights into the Origins of Lignocellulose Decay Capabilities.</title>
        <authorList>
            <person name="Nagy L.G."/>
            <person name="Riley R."/>
            <person name="Tritt A."/>
            <person name="Adam C."/>
            <person name="Daum C."/>
            <person name="Floudas D."/>
            <person name="Sun H."/>
            <person name="Yadav J.S."/>
            <person name="Pangilinan J."/>
            <person name="Larsson K.H."/>
            <person name="Matsuura K."/>
            <person name="Barry K."/>
            <person name="Labutti K."/>
            <person name="Kuo R."/>
            <person name="Ohm R.A."/>
            <person name="Bhattacharya S.S."/>
            <person name="Shirouzu T."/>
            <person name="Yoshinaga Y."/>
            <person name="Martin F.M."/>
            <person name="Grigoriev I.V."/>
            <person name="Hibbett D.S."/>
        </authorList>
    </citation>
    <scope>NUCLEOTIDE SEQUENCE [LARGE SCALE GENOMIC DNA]</scope>
    <source>
        <strain evidence="2 3">L-15889</strain>
    </source>
</reference>
<sequence length="171" mass="19526">MRKASSVLATSLRRAYQSKRSVSNSSSAGKRPTAPVPRERLRALVELYHEADLFVTPSNLSSTIDHEFIHKHSEGIGIGRGDEDGYRDLQAQYRKMKDLPKYGDSRVAQHHVDEDKRGSWSDSRPERETRVLRALFGLDVGRRPGLEVLEEERDRVMTQIIEPDSHVFKKS</sequence>
<evidence type="ECO:0000313" key="3">
    <source>
        <dbReference type="Proteomes" id="UP000076727"/>
    </source>
</evidence>
<feature type="region of interest" description="Disordered" evidence="1">
    <location>
        <begin position="15"/>
        <end position="37"/>
    </location>
</feature>
<protein>
    <submittedName>
        <fullName evidence="2">Uncharacterized protein</fullName>
    </submittedName>
</protein>
<dbReference type="Proteomes" id="UP000076727">
    <property type="component" value="Unassembled WGS sequence"/>
</dbReference>
<proteinExistence type="predicted"/>
<keyword evidence="3" id="KW-1185">Reference proteome</keyword>
<feature type="compositionally biased region" description="Polar residues" evidence="1">
    <location>
        <begin position="18"/>
        <end position="28"/>
    </location>
</feature>
<gene>
    <name evidence="2" type="ORF">DAEQUDRAFT_762904</name>
</gene>
<dbReference type="EMBL" id="KV429040">
    <property type="protein sequence ID" value="KZT72630.1"/>
    <property type="molecule type" value="Genomic_DNA"/>
</dbReference>
<dbReference type="OrthoDB" id="5597211at2759"/>
<dbReference type="AlphaFoldDB" id="A0A165SXF2"/>
<evidence type="ECO:0000313" key="2">
    <source>
        <dbReference type="EMBL" id="KZT72630.1"/>
    </source>
</evidence>
<accession>A0A165SXF2</accession>
<feature type="compositionally biased region" description="Basic and acidic residues" evidence="1">
    <location>
        <begin position="110"/>
        <end position="124"/>
    </location>
</feature>
<name>A0A165SXF2_9APHY</name>
<feature type="region of interest" description="Disordered" evidence="1">
    <location>
        <begin position="105"/>
        <end position="124"/>
    </location>
</feature>
<evidence type="ECO:0000256" key="1">
    <source>
        <dbReference type="SAM" id="MobiDB-lite"/>
    </source>
</evidence>